<gene>
    <name evidence="2" type="ORF">ABID21_002772</name>
</gene>
<comment type="caution">
    <text evidence="2">The sequence shown here is derived from an EMBL/GenBank/DDBJ whole genome shotgun (WGS) entry which is preliminary data.</text>
</comment>
<evidence type="ECO:0000256" key="1">
    <source>
        <dbReference type="SAM" id="MobiDB-lite"/>
    </source>
</evidence>
<feature type="region of interest" description="Disordered" evidence="1">
    <location>
        <begin position="22"/>
        <end position="43"/>
    </location>
</feature>
<proteinExistence type="predicted"/>
<dbReference type="Proteomes" id="UP001549031">
    <property type="component" value="Unassembled WGS sequence"/>
</dbReference>
<dbReference type="EMBL" id="JBEPLJ010000010">
    <property type="protein sequence ID" value="MET3586652.1"/>
    <property type="molecule type" value="Genomic_DNA"/>
</dbReference>
<evidence type="ECO:0000313" key="3">
    <source>
        <dbReference type="Proteomes" id="UP001549031"/>
    </source>
</evidence>
<accession>A0ABV2H894</accession>
<reference evidence="2 3" key="1">
    <citation type="submission" date="2024-06" db="EMBL/GenBank/DDBJ databases">
        <title>Genomic Encyclopedia of Type Strains, Phase IV (KMG-IV): sequencing the most valuable type-strain genomes for metagenomic binning, comparative biology and taxonomic classification.</title>
        <authorList>
            <person name="Goeker M."/>
        </authorList>
    </citation>
    <scope>NUCLEOTIDE SEQUENCE [LARGE SCALE GENOMIC DNA]</scope>
    <source>
        <strain evidence="2 3">DSM 105042</strain>
    </source>
</reference>
<organism evidence="2 3">
    <name type="scientific">Pseudorhizobium tarimense</name>
    <dbReference type="NCBI Taxonomy" id="1079109"/>
    <lineage>
        <taxon>Bacteria</taxon>
        <taxon>Pseudomonadati</taxon>
        <taxon>Pseudomonadota</taxon>
        <taxon>Alphaproteobacteria</taxon>
        <taxon>Hyphomicrobiales</taxon>
        <taxon>Rhizobiaceae</taxon>
        <taxon>Rhizobium/Agrobacterium group</taxon>
        <taxon>Pseudorhizobium</taxon>
    </lineage>
</organism>
<protein>
    <submittedName>
        <fullName evidence="2">Uncharacterized protein</fullName>
    </submittedName>
</protein>
<keyword evidence="3" id="KW-1185">Reference proteome</keyword>
<evidence type="ECO:0000313" key="2">
    <source>
        <dbReference type="EMBL" id="MET3586652.1"/>
    </source>
</evidence>
<name>A0ABV2H894_9HYPH</name>
<sequence length="61" mass="6705">MTKQFLWCIGAPGHGEIPVDQQAKNGEPALGPMGQTPEAWPKATTEGQTRALWLFQKNIEV</sequence>